<protein>
    <submittedName>
        <fullName evidence="8">Uncharacterized protein</fullName>
    </submittedName>
</protein>
<comment type="subcellular location">
    <subcellularLocation>
        <location evidence="1">Cell membrane</location>
        <topology evidence="1">Multi-pass membrane protein</topology>
    </subcellularLocation>
</comment>
<evidence type="ECO:0000256" key="6">
    <source>
        <dbReference type="ARBA" id="ARBA00023136"/>
    </source>
</evidence>
<gene>
    <name evidence="8" type="ORF">NIES30_23010</name>
</gene>
<dbReference type="STRING" id="549789.NIES30_23010"/>
<feature type="transmembrane region" description="Helical" evidence="7">
    <location>
        <begin position="156"/>
        <end position="177"/>
    </location>
</feature>
<dbReference type="PANTHER" id="PTHR30106:SF2">
    <property type="entry name" value="UPF0324 INNER MEMBRANE PROTEIN YEIH"/>
    <property type="match status" value="1"/>
</dbReference>
<evidence type="ECO:0000256" key="3">
    <source>
        <dbReference type="ARBA" id="ARBA00022475"/>
    </source>
</evidence>
<feature type="transmembrane region" description="Helical" evidence="7">
    <location>
        <begin position="258"/>
        <end position="278"/>
    </location>
</feature>
<evidence type="ECO:0000313" key="8">
    <source>
        <dbReference type="EMBL" id="OKH44333.1"/>
    </source>
</evidence>
<dbReference type="EMBL" id="MRCG01000024">
    <property type="protein sequence ID" value="OKH44333.1"/>
    <property type="molecule type" value="Genomic_DNA"/>
</dbReference>
<accession>A0A1U7IZ79</accession>
<feature type="transmembrane region" description="Helical" evidence="7">
    <location>
        <begin position="220"/>
        <end position="238"/>
    </location>
</feature>
<evidence type="ECO:0000256" key="1">
    <source>
        <dbReference type="ARBA" id="ARBA00004651"/>
    </source>
</evidence>
<evidence type="ECO:0000256" key="2">
    <source>
        <dbReference type="ARBA" id="ARBA00007977"/>
    </source>
</evidence>
<dbReference type="GO" id="GO:0005886">
    <property type="term" value="C:plasma membrane"/>
    <property type="evidence" value="ECO:0007669"/>
    <property type="project" value="UniProtKB-SubCell"/>
</dbReference>
<evidence type="ECO:0000256" key="5">
    <source>
        <dbReference type="ARBA" id="ARBA00022989"/>
    </source>
</evidence>
<dbReference type="AlphaFoldDB" id="A0A1U7IZ79"/>
<evidence type="ECO:0000256" key="4">
    <source>
        <dbReference type="ARBA" id="ARBA00022692"/>
    </source>
</evidence>
<keyword evidence="9" id="KW-1185">Reference proteome</keyword>
<proteinExistence type="inferred from homology"/>
<keyword evidence="3" id="KW-1003">Cell membrane</keyword>
<keyword evidence="6 7" id="KW-0472">Membrane</keyword>
<evidence type="ECO:0000313" key="9">
    <source>
        <dbReference type="Proteomes" id="UP000185557"/>
    </source>
</evidence>
<comment type="caution">
    <text evidence="8">The sequence shown here is derived from an EMBL/GenBank/DDBJ whole genome shotgun (WGS) entry which is preliminary data.</text>
</comment>
<reference evidence="8 9" key="1">
    <citation type="submission" date="2016-11" db="EMBL/GenBank/DDBJ databases">
        <title>Draft Genome Sequences of Nine Cyanobacterial Strains from Diverse Habitats.</title>
        <authorList>
            <person name="Zhu T."/>
            <person name="Hou S."/>
            <person name="Lu X."/>
            <person name="Hess W.R."/>
        </authorList>
    </citation>
    <scope>NUCLEOTIDE SEQUENCE [LARGE SCALE GENOMIC DNA]</scope>
    <source>
        <strain evidence="8 9">NIES-30</strain>
    </source>
</reference>
<feature type="transmembrane region" description="Helical" evidence="7">
    <location>
        <begin position="130"/>
        <end position="150"/>
    </location>
</feature>
<comment type="similarity">
    <text evidence="2">Belongs to the UPF0324 family.</text>
</comment>
<feature type="transmembrane region" description="Helical" evidence="7">
    <location>
        <begin position="284"/>
        <end position="302"/>
    </location>
</feature>
<feature type="transmembrane region" description="Helical" evidence="7">
    <location>
        <begin position="12"/>
        <end position="32"/>
    </location>
</feature>
<dbReference type="InterPro" id="IPR018383">
    <property type="entry name" value="UPF0324_pro"/>
</dbReference>
<evidence type="ECO:0000256" key="7">
    <source>
        <dbReference type="SAM" id="Phobius"/>
    </source>
</evidence>
<dbReference type="PANTHER" id="PTHR30106">
    <property type="entry name" value="INNER MEMBRANE PROTEIN YEIH-RELATED"/>
    <property type="match status" value="1"/>
</dbReference>
<keyword evidence="4 7" id="KW-0812">Transmembrane</keyword>
<dbReference type="Proteomes" id="UP000185557">
    <property type="component" value="Unassembled WGS sequence"/>
</dbReference>
<sequence length="337" mass="35810">MGRVTSDWKTQSLSIFPGLLLTTLIAGVALGLDRLSDLHTLNPLLIAVLLGMSWRQWGVVPASYRPGVKFAMKRVLRLAVILLGLRLSLTEVLAVGSWGLGLVTIGTLSTFYVTCWLGQWLGVNPRLAKLIAAGTSICGASAVVATNPVIEGSEEDVTYAIATITGFGTLAMLTYPLVGTLLQLSPQSFGIWCGASVHEVAQVIATAFQNGDLSGEVATVTKLSRVLLIVPIILSLGWQTPRPRQTKQSARPLPIPWFVLFFCLLVGVNSLGLVAAPIKAVVLSGNQILLCISLVAMGLETNISNLTQLGLKPLYLAGLSWLFLAAISLLMVLLGSL</sequence>
<dbReference type="Pfam" id="PF03601">
    <property type="entry name" value="Cons_hypoth698"/>
    <property type="match status" value="1"/>
</dbReference>
<feature type="transmembrane region" description="Helical" evidence="7">
    <location>
        <begin position="314"/>
        <end position="334"/>
    </location>
</feature>
<organism evidence="8 9">
    <name type="scientific">Phormidium tenue NIES-30</name>
    <dbReference type="NCBI Taxonomy" id="549789"/>
    <lineage>
        <taxon>Bacteria</taxon>
        <taxon>Bacillati</taxon>
        <taxon>Cyanobacteriota</taxon>
        <taxon>Cyanophyceae</taxon>
        <taxon>Oscillatoriophycideae</taxon>
        <taxon>Oscillatoriales</taxon>
        <taxon>Oscillatoriaceae</taxon>
        <taxon>Phormidium</taxon>
    </lineage>
</organism>
<keyword evidence="5 7" id="KW-1133">Transmembrane helix</keyword>
<name>A0A1U7IZ79_9CYAN</name>
<feature type="transmembrane region" description="Helical" evidence="7">
    <location>
        <begin position="100"/>
        <end position="118"/>
    </location>
</feature>